<dbReference type="NCBIfam" id="TIGR00885">
    <property type="entry name" value="fucP"/>
    <property type="match status" value="1"/>
</dbReference>
<feature type="transmembrane region" description="Helical" evidence="3">
    <location>
        <begin position="290"/>
        <end position="310"/>
    </location>
</feature>
<keyword evidence="2" id="KW-1003">Cell membrane</keyword>
<accession>A0ABT1ACA6</accession>
<protein>
    <submittedName>
        <fullName evidence="4">L-fucose:H+ symporter permease</fullName>
    </submittedName>
</protein>
<evidence type="ECO:0000313" key="4">
    <source>
        <dbReference type="EMBL" id="MCO1660691.1"/>
    </source>
</evidence>
<name>A0ABT1ACA6_9PSEU</name>
<reference evidence="4" key="1">
    <citation type="submission" date="2021-04" db="EMBL/GenBank/DDBJ databases">
        <title>Pseudonocardia sp. nov., isolated from sandy soil of mangrove forest.</title>
        <authorList>
            <person name="Zan Z."/>
            <person name="Huang R."/>
            <person name="Liu W."/>
        </authorList>
    </citation>
    <scope>NUCLEOTIDE SEQUENCE</scope>
    <source>
        <strain evidence="4">S2-4</strain>
    </source>
</reference>
<evidence type="ECO:0000256" key="1">
    <source>
        <dbReference type="ARBA" id="ARBA00004429"/>
    </source>
</evidence>
<dbReference type="PANTHER" id="PTHR43702">
    <property type="entry name" value="L-FUCOSE-PROTON SYMPORTER"/>
    <property type="match status" value="1"/>
</dbReference>
<dbReference type="InterPro" id="IPR050375">
    <property type="entry name" value="MFS_TsgA-like"/>
</dbReference>
<keyword evidence="3" id="KW-0812">Transmembrane</keyword>
<feature type="transmembrane region" description="Helical" evidence="3">
    <location>
        <begin position="204"/>
        <end position="223"/>
    </location>
</feature>
<feature type="transmembrane region" description="Helical" evidence="3">
    <location>
        <begin position="254"/>
        <end position="278"/>
    </location>
</feature>
<proteinExistence type="predicted"/>
<dbReference type="Proteomes" id="UP001165283">
    <property type="component" value="Unassembled WGS sequence"/>
</dbReference>
<keyword evidence="3" id="KW-1133">Transmembrane helix</keyword>
<comment type="subcellular location">
    <subcellularLocation>
        <location evidence="1">Cell inner membrane</location>
        <topology evidence="1">Multi-pass membrane protein</topology>
    </subcellularLocation>
</comment>
<feature type="transmembrane region" description="Helical" evidence="3">
    <location>
        <begin position="401"/>
        <end position="421"/>
    </location>
</feature>
<dbReference type="InterPro" id="IPR011701">
    <property type="entry name" value="MFS"/>
</dbReference>
<keyword evidence="5" id="KW-1185">Reference proteome</keyword>
<sequence>MATAEPAAPEAGGTRLVHRHLVAPFVLLILCFAAWGAAANLTDVLVGVFRSIFDMSNFQSSLVQFAYYGAYFALAIPAAMINKRFGYKAGVLVGLGLAAIGGVLFWPASELLVYEAFLLALFVLAGGLSILETSANPFVIAMGEERSATQRLNLAQAFNPVGANIGVLLGALLILPALTPEPAKTIMSPEELRASQEQDLSLVLGPYLGIAAVLVAIWLLIAFRRMDLPSVPGAEAVPSGSTVGRLWANRHYRYGVLAQFFNVAAQTCTWTFTILYAQDVVGVSAEGAGWYLQASLILFLVSRFVMTWLLGLFRPTLLLLIMALFGVACCAVAIFSLNIVGLLAVVAISASLSLMFPTIYGVALHGLGEDAKYGAAGLVMAILGGALLPMVHAAVMDRVGAAAGFVVPGVCLALVAAYALFDLRTTRDSGAPEPAGTP</sequence>
<feature type="transmembrane region" description="Helical" evidence="3">
    <location>
        <begin position="112"/>
        <end position="131"/>
    </location>
</feature>
<dbReference type="CDD" id="cd17394">
    <property type="entry name" value="MFS_FucP_like"/>
    <property type="match status" value="1"/>
</dbReference>
<dbReference type="Gene3D" id="1.20.1250.20">
    <property type="entry name" value="MFS general substrate transporter like domains"/>
    <property type="match status" value="2"/>
</dbReference>
<dbReference type="SUPFAM" id="SSF103473">
    <property type="entry name" value="MFS general substrate transporter"/>
    <property type="match status" value="1"/>
</dbReference>
<organism evidence="4 5">
    <name type="scientific">Pseudonocardia humida</name>
    <dbReference type="NCBI Taxonomy" id="2800819"/>
    <lineage>
        <taxon>Bacteria</taxon>
        <taxon>Bacillati</taxon>
        <taxon>Actinomycetota</taxon>
        <taxon>Actinomycetes</taxon>
        <taxon>Pseudonocardiales</taxon>
        <taxon>Pseudonocardiaceae</taxon>
        <taxon>Pseudonocardia</taxon>
    </lineage>
</organism>
<feature type="transmembrane region" description="Helical" evidence="3">
    <location>
        <begin position="152"/>
        <end position="178"/>
    </location>
</feature>
<evidence type="ECO:0000256" key="3">
    <source>
        <dbReference type="SAM" id="Phobius"/>
    </source>
</evidence>
<feature type="transmembrane region" description="Helical" evidence="3">
    <location>
        <begin position="62"/>
        <end position="82"/>
    </location>
</feature>
<feature type="transmembrane region" description="Helical" evidence="3">
    <location>
        <begin position="21"/>
        <end position="42"/>
    </location>
</feature>
<feature type="transmembrane region" description="Helical" evidence="3">
    <location>
        <begin position="89"/>
        <end position="106"/>
    </location>
</feature>
<feature type="transmembrane region" description="Helical" evidence="3">
    <location>
        <begin position="342"/>
        <end position="363"/>
    </location>
</feature>
<dbReference type="PANTHER" id="PTHR43702:SF11">
    <property type="entry name" value="L-FUCOSE-PROTON SYMPORTER"/>
    <property type="match status" value="1"/>
</dbReference>
<feature type="transmembrane region" description="Helical" evidence="3">
    <location>
        <begin position="375"/>
        <end position="395"/>
    </location>
</feature>
<evidence type="ECO:0000313" key="5">
    <source>
        <dbReference type="Proteomes" id="UP001165283"/>
    </source>
</evidence>
<feature type="transmembrane region" description="Helical" evidence="3">
    <location>
        <begin position="317"/>
        <end position="336"/>
    </location>
</feature>
<gene>
    <name evidence="4" type="primary">fucP</name>
    <name evidence="4" type="ORF">KDL28_37140</name>
</gene>
<dbReference type="EMBL" id="JAGSOV010000089">
    <property type="protein sequence ID" value="MCO1660691.1"/>
    <property type="molecule type" value="Genomic_DNA"/>
</dbReference>
<evidence type="ECO:0000256" key="2">
    <source>
        <dbReference type="ARBA" id="ARBA00022475"/>
    </source>
</evidence>
<dbReference type="InterPro" id="IPR036259">
    <property type="entry name" value="MFS_trans_sf"/>
</dbReference>
<dbReference type="InterPro" id="IPR005275">
    <property type="entry name" value="Lfuc_symporter_FucP"/>
</dbReference>
<dbReference type="RefSeq" id="WP_252446231.1">
    <property type="nucleotide sequence ID" value="NZ_JAGSOV010000089.1"/>
</dbReference>
<keyword evidence="3" id="KW-0472">Membrane</keyword>
<comment type="caution">
    <text evidence="4">The sequence shown here is derived from an EMBL/GenBank/DDBJ whole genome shotgun (WGS) entry which is preliminary data.</text>
</comment>
<dbReference type="Pfam" id="PF07690">
    <property type="entry name" value="MFS_1"/>
    <property type="match status" value="1"/>
</dbReference>